<feature type="transmembrane region" description="Helical" evidence="5">
    <location>
        <begin position="423"/>
        <end position="445"/>
    </location>
</feature>
<dbReference type="eggNOG" id="COG0515">
    <property type="taxonomic scope" value="Bacteria"/>
</dbReference>
<evidence type="ECO:0000256" key="3">
    <source>
        <dbReference type="ARBA" id="ARBA00022777"/>
    </source>
</evidence>
<comment type="caution">
    <text evidence="7">The sequence shown here is derived from an EMBL/GenBank/DDBJ whole genome shotgun (WGS) entry which is preliminary data.</text>
</comment>
<dbReference type="InParanoid" id="K0YV30"/>
<keyword evidence="4" id="KW-0067">ATP-binding</keyword>
<evidence type="ECO:0000256" key="2">
    <source>
        <dbReference type="ARBA" id="ARBA00022741"/>
    </source>
</evidence>
<dbReference type="GO" id="GO:0004674">
    <property type="term" value="F:protein serine/threonine kinase activity"/>
    <property type="evidence" value="ECO:0007669"/>
    <property type="project" value="TreeGrafter"/>
</dbReference>
<organism evidence="7 8">
    <name type="scientific">Slackia piriformis YIT 12062</name>
    <dbReference type="NCBI Taxonomy" id="742818"/>
    <lineage>
        <taxon>Bacteria</taxon>
        <taxon>Bacillati</taxon>
        <taxon>Actinomycetota</taxon>
        <taxon>Coriobacteriia</taxon>
        <taxon>Eggerthellales</taxon>
        <taxon>Eggerthellaceae</taxon>
        <taxon>Slackia</taxon>
    </lineage>
</organism>
<dbReference type="PATRIC" id="fig|742818.3.peg.1633"/>
<dbReference type="InterPro" id="IPR011009">
    <property type="entry name" value="Kinase-like_dom_sf"/>
</dbReference>
<sequence length="607" mass="63157">MQNLILNRYRPLEIAGSGGFATVQVAWDTRIQRRVAIKCLRLDTFGQAATPSTPRDIPGLDEARTAAMLSDSHIVGVYDFEIEGPMAYLIMEYVDGVTLTELMREEGGALSLDVVTCVFEAVAHALEVAHDNQVLHLDIKPDNVLINRQGQVKVTDFGLAQLSHEAGFGQASGGTIGYMPLEQMRLEAPDVRTDEWALASLTYQMLTGYNPFLARDLASAQRAIEDAEIVIPSLARGDVDEEVDEAVFGALAIDREDRFESVSLFADAMMPHLGSARRGARELAAIVGEACDDEEEIEDGTEAMPAVVRARTGLAERLHGGAGEVIGGIWSALACGASVRIGLSHADLASLFGGSADVGAWAMAISVAVIGGLFPRIGAVLAFVSLAAGMAASGSYVVAALFAVVAAAWFFTCGRLSKAAAVAGSSVAALSLMGALSVLPLLSGLCLRVRDALGTTLFGIVAALLLSYCGMGSFTGGGLFVPGSLAGGAEQGVIAQLSNPSVWAVAVSWLAAAMAGALLCSRGGRALPALGMALSAAILVFGLMARAFIESGLASWVPDPADIAVVIVFGLAAAGIAAWLGAPARSSLLRTSPNRFEQIPSEGYTRD</sequence>
<keyword evidence="5" id="KW-1133">Transmembrane helix</keyword>
<evidence type="ECO:0000313" key="7">
    <source>
        <dbReference type="EMBL" id="EJZ83344.1"/>
    </source>
</evidence>
<keyword evidence="8" id="KW-1185">Reference proteome</keyword>
<keyword evidence="1" id="KW-0808">Transferase</keyword>
<keyword evidence="3" id="KW-0418">Kinase</keyword>
<feature type="transmembrane region" description="Helical" evidence="5">
    <location>
        <begin position="527"/>
        <end position="549"/>
    </location>
</feature>
<dbReference type="InterPro" id="IPR008271">
    <property type="entry name" value="Ser/Thr_kinase_AS"/>
</dbReference>
<dbReference type="EMBL" id="ADMD01000008">
    <property type="protein sequence ID" value="EJZ83344.1"/>
    <property type="molecule type" value="Genomic_DNA"/>
</dbReference>
<reference evidence="7 8" key="1">
    <citation type="submission" date="2012-08" db="EMBL/GenBank/DDBJ databases">
        <title>The Genome Sequence of Slackia piriformis YIT 12062.</title>
        <authorList>
            <consortium name="The Broad Institute Genome Sequencing Platform"/>
            <person name="Earl A."/>
            <person name="Ward D."/>
            <person name="Feldgarden M."/>
            <person name="Gevers D."/>
            <person name="Morotomi M."/>
            <person name="Walker B."/>
            <person name="Young S.K."/>
            <person name="Zeng Q."/>
            <person name="Gargeya S."/>
            <person name="Fitzgerald M."/>
            <person name="Haas B."/>
            <person name="Abouelleil A."/>
            <person name="Alvarado L."/>
            <person name="Arachchi H.M."/>
            <person name="Berlin A.M."/>
            <person name="Chapman S.B."/>
            <person name="Goldberg J."/>
            <person name="Griggs A."/>
            <person name="Gujja S."/>
            <person name="Hansen M."/>
            <person name="Howarth C."/>
            <person name="Imamovic A."/>
            <person name="Larimer J."/>
            <person name="McCowen C."/>
            <person name="Montmayeur A."/>
            <person name="Murphy C."/>
            <person name="Neiman D."/>
            <person name="Pearson M."/>
            <person name="Priest M."/>
            <person name="Roberts A."/>
            <person name="Saif S."/>
            <person name="Shea T."/>
            <person name="Sisk P."/>
            <person name="Sykes S."/>
            <person name="Wortman J."/>
            <person name="Nusbaum C."/>
            <person name="Birren B."/>
        </authorList>
    </citation>
    <scope>NUCLEOTIDE SEQUENCE [LARGE SCALE GENOMIC DNA]</scope>
    <source>
        <strain evidence="7 8">YIT 12062</strain>
    </source>
</reference>
<feature type="transmembrane region" description="Helical" evidence="5">
    <location>
        <begin position="561"/>
        <end position="582"/>
    </location>
</feature>
<feature type="transmembrane region" description="Helical" evidence="5">
    <location>
        <begin position="358"/>
        <end position="374"/>
    </location>
</feature>
<name>K0YV30_9ACTN</name>
<feature type="transmembrane region" description="Helical" evidence="5">
    <location>
        <begin position="501"/>
        <end position="520"/>
    </location>
</feature>
<protein>
    <recommendedName>
        <fullName evidence="6">Protein kinase domain-containing protein</fullName>
    </recommendedName>
</protein>
<proteinExistence type="predicted"/>
<dbReference type="GO" id="GO:0005524">
    <property type="term" value="F:ATP binding"/>
    <property type="evidence" value="ECO:0007669"/>
    <property type="project" value="UniProtKB-KW"/>
</dbReference>
<dbReference type="HOGENOM" id="CLU_018530_0_0_11"/>
<dbReference type="PROSITE" id="PS50011">
    <property type="entry name" value="PROTEIN_KINASE_DOM"/>
    <property type="match status" value="1"/>
</dbReference>
<evidence type="ECO:0000256" key="5">
    <source>
        <dbReference type="SAM" id="Phobius"/>
    </source>
</evidence>
<dbReference type="PROSITE" id="PS00108">
    <property type="entry name" value="PROTEIN_KINASE_ST"/>
    <property type="match status" value="1"/>
</dbReference>
<accession>K0YV30</accession>
<feature type="transmembrane region" description="Helical" evidence="5">
    <location>
        <begin position="457"/>
        <end position="481"/>
    </location>
</feature>
<evidence type="ECO:0000256" key="4">
    <source>
        <dbReference type="ARBA" id="ARBA00022840"/>
    </source>
</evidence>
<dbReference type="Proteomes" id="UP000006069">
    <property type="component" value="Unassembled WGS sequence"/>
</dbReference>
<keyword evidence="5" id="KW-0812">Transmembrane</keyword>
<feature type="domain" description="Protein kinase" evidence="6">
    <location>
        <begin position="9"/>
        <end position="273"/>
    </location>
</feature>
<dbReference type="CDD" id="cd14014">
    <property type="entry name" value="STKc_PknB_like"/>
    <property type="match status" value="1"/>
</dbReference>
<dbReference type="Pfam" id="PF00069">
    <property type="entry name" value="Pkinase"/>
    <property type="match status" value="1"/>
</dbReference>
<dbReference type="AlphaFoldDB" id="K0YV30"/>
<dbReference type="SUPFAM" id="SSF56112">
    <property type="entry name" value="Protein kinase-like (PK-like)"/>
    <property type="match status" value="1"/>
</dbReference>
<keyword evidence="5" id="KW-0472">Membrane</keyword>
<dbReference type="InterPro" id="IPR000719">
    <property type="entry name" value="Prot_kinase_dom"/>
</dbReference>
<dbReference type="PANTHER" id="PTHR43289">
    <property type="entry name" value="MITOGEN-ACTIVATED PROTEIN KINASE KINASE KINASE 20-RELATED"/>
    <property type="match status" value="1"/>
</dbReference>
<evidence type="ECO:0000256" key="1">
    <source>
        <dbReference type="ARBA" id="ARBA00022679"/>
    </source>
</evidence>
<dbReference type="SMART" id="SM00220">
    <property type="entry name" value="S_TKc"/>
    <property type="match status" value="1"/>
</dbReference>
<evidence type="ECO:0000313" key="8">
    <source>
        <dbReference type="Proteomes" id="UP000006069"/>
    </source>
</evidence>
<dbReference type="PANTHER" id="PTHR43289:SF34">
    <property type="entry name" value="SERINE_THREONINE-PROTEIN KINASE YBDM-RELATED"/>
    <property type="match status" value="1"/>
</dbReference>
<evidence type="ECO:0000259" key="6">
    <source>
        <dbReference type="PROSITE" id="PS50011"/>
    </source>
</evidence>
<dbReference type="Gene3D" id="1.10.510.10">
    <property type="entry name" value="Transferase(Phosphotransferase) domain 1"/>
    <property type="match status" value="1"/>
</dbReference>
<dbReference type="RefSeq" id="WP_009139740.1">
    <property type="nucleotide sequence ID" value="NZ_JH815198.1"/>
</dbReference>
<keyword evidence="2" id="KW-0547">Nucleotide-binding</keyword>
<feature type="transmembrane region" description="Helical" evidence="5">
    <location>
        <begin position="381"/>
        <end position="411"/>
    </location>
</feature>
<dbReference type="Gene3D" id="3.30.200.20">
    <property type="entry name" value="Phosphorylase Kinase, domain 1"/>
    <property type="match status" value="1"/>
</dbReference>
<gene>
    <name evidence="7" type="ORF">HMPREF9451_01547</name>
</gene>